<evidence type="ECO:0000313" key="3">
    <source>
        <dbReference type="EMBL" id="QUI23970.1"/>
    </source>
</evidence>
<dbReference type="Proteomes" id="UP000683246">
    <property type="component" value="Chromosome"/>
</dbReference>
<dbReference type="InterPro" id="IPR013740">
    <property type="entry name" value="Redoxin"/>
</dbReference>
<evidence type="ECO:0000259" key="2">
    <source>
        <dbReference type="PROSITE" id="PS51352"/>
    </source>
</evidence>
<protein>
    <submittedName>
        <fullName evidence="3">TlpA family protein disulfide reductase</fullName>
    </submittedName>
</protein>
<dbReference type="SUPFAM" id="SSF52833">
    <property type="entry name" value="Thioredoxin-like"/>
    <property type="match status" value="1"/>
</dbReference>
<dbReference type="EMBL" id="CP058649">
    <property type="protein sequence ID" value="QUI23970.1"/>
    <property type="molecule type" value="Genomic_DNA"/>
</dbReference>
<dbReference type="InterPro" id="IPR013766">
    <property type="entry name" value="Thioredoxin_domain"/>
</dbReference>
<keyword evidence="1" id="KW-0732">Signal</keyword>
<dbReference type="Gene3D" id="3.40.30.10">
    <property type="entry name" value="Glutaredoxin"/>
    <property type="match status" value="1"/>
</dbReference>
<dbReference type="InterPro" id="IPR050553">
    <property type="entry name" value="Thioredoxin_ResA/DsbE_sf"/>
</dbReference>
<organism evidence="3 4">
    <name type="scientific">Vallitalea pronyensis</name>
    <dbReference type="NCBI Taxonomy" id="1348613"/>
    <lineage>
        <taxon>Bacteria</taxon>
        <taxon>Bacillati</taxon>
        <taxon>Bacillota</taxon>
        <taxon>Clostridia</taxon>
        <taxon>Lachnospirales</taxon>
        <taxon>Vallitaleaceae</taxon>
        <taxon>Vallitalea</taxon>
    </lineage>
</organism>
<keyword evidence="4" id="KW-1185">Reference proteome</keyword>
<dbReference type="PANTHER" id="PTHR42852:SF13">
    <property type="entry name" value="PROTEIN DIPZ"/>
    <property type="match status" value="1"/>
</dbReference>
<evidence type="ECO:0000313" key="4">
    <source>
        <dbReference type="Proteomes" id="UP000683246"/>
    </source>
</evidence>
<reference evidence="3" key="1">
    <citation type="submission" date="2020-07" db="EMBL/GenBank/DDBJ databases">
        <title>Vallitalea pronyensis genome.</title>
        <authorList>
            <person name="Postec A."/>
        </authorList>
    </citation>
    <scope>NUCLEOTIDE SEQUENCE</scope>
    <source>
        <strain evidence="3">FatNI3</strain>
    </source>
</reference>
<feature type="chain" id="PRO_5035221245" evidence="1">
    <location>
        <begin position="23"/>
        <end position="349"/>
    </location>
</feature>
<dbReference type="Pfam" id="PF08534">
    <property type="entry name" value="Redoxin"/>
    <property type="match status" value="1"/>
</dbReference>
<evidence type="ECO:0000256" key="1">
    <source>
        <dbReference type="SAM" id="SignalP"/>
    </source>
</evidence>
<dbReference type="InterPro" id="IPR036249">
    <property type="entry name" value="Thioredoxin-like_sf"/>
</dbReference>
<dbReference type="AlphaFoldDB" id="A0A8J8MLN7"/>
<dbReference type="RefSeq" id="WP_212694660.1">
    <property type="nucleotide sequence ID" value="NZ_CP058649.1"/>
</dbReference>
<gene>
    <name evidence="3" type="ORF">HZI73_17450</name>
</gene>
<dbReference type="PANTHER" id="PTHR42852">
    <property type="entry name" value="THIOL:DISULFIDE INTERCHANGE PROTEIN DSBE"/>
    <property type="match status" value="1"/>
</dbReference>
<dbReference type="CDD" id="cd02966">
    <property type="entry name" value="TlpA_like_family"/>
    <property type="match status" value="1"/>
</dbReference>
<sequence length="349" mass="40112">MKKLLAFLLSALLALTVIGCGAKETLSEEEKKELGYKKYNDMGVEFKVDGVWKDYDDNISRSLIGDLENEDEPIFNGLDYSVLSNELLEEYYDVKDNVKDEKERRKRYEAIFSKIKPLFSYVIFRADKMPEEDKIAEHTEKKHNEKLAEYDKYVIYFCYDEYDDNDLSDESKTMYKALYDDIENVKKSTTTFEPITPQEAISSLKKLKFTLKNLEDEEIDSSEVFKENKVTMVNIWATFCGPCIREMPDLQKLHEELNEQGFGVFGIIGDTPDEDNEAAAKKIIETKGVKFINVIPDETIKSSLIGSIAGYPTSLFVDSEGKIVGKIVTGSRTKEEYQEIIMELMESLE</sequence>
<feature type="signal peptide" evidence="1">
    <location>
        <begin position="1"/>
        <end position="22"/>
    </location>
</feature>
<dbReference type="PROSITE" id="PS51257">
    <property type="entry name" value="PROKAR_LIPOPROTEIN"/>
    <property type="match status" value="1"/>
</dbReference>
<feature type="domain" description="Thioredoxin" evidence="2">
    <location>
        <begin position="200"/>
        <end position="346"/>
    </location>
</feature>
<name>A0A8J8MLN7_9FIRM</name>
<dbReference type="KEGG" id="vpy:HZI73_17450"/>
<proteinExistence type="predicted"/>
<accession>A0A8J8MLN7</accession>
<dbReference type="PROSITE" id="PS51352">
    <property type="entry name" value="THIOREDOXIN_2"/>
    <property type="match status" value="1"/>
</dbReference>
<dbReference type="GO" id="GO:0016491">
    <property type="term" value="F:oxidoreductase activity"/>
    <property type="evidence" value="ECO:0007669"/>
    <property type="project" value="InterPro"/>
</dbReference>